<dbReference type="PANTHER" id="PTHR47074:SF11">
    <property type="entry name" value="REVERSE TRANSCRIPTASE-LIKE PROTEIN"/>
    <property type="match status" value="1"/>
</dbReference>
<dbReference type="Pfam" id="PF13456">
    <property type="entry name" value="RVT_3"/>
    <property type="match status" value="1"/>
</dbReference>
<evidence type="ECO:0000313" key="2">
    <source>
        <dbReference type="EMBL" id="CAL1357271.1"/>
    </source>
</evidence>
<proteinExistence type="predicted"/>
<gene>
    <name evidence="2" type="ORF">LTRI10_LOCUS4918</name>
</gene>
<name>A0AAV2CNK0_9ROSI</name>
<protein>
    <recommendedName>
        <fullName evidence="1">RNase H type-1 domain-containing protein</fullName>
    </recommendedName>
</protein>
<dbReference type="AlphaFoldDB" id="A0AAV2CNK0"/>
<dbReference type="Gene3D" id="3.30.420.10">
    <property type="entry name" value="Ribonuclease H-like superfamily/Ribonuclease H"/>
    <property type="match status" value="1"/>
</dbReference>
<dbReference type="InterPro" id="IPR036397">
    <property type="entry name" value="RNaseH_sf"/>
</dbReference>
<dbReference type="InterPro" id="IPR052929">
    <property type="entry name" value="RNase_H-like_EbsB-rel"/>
</dbReference>
<reference evidence="2 3" key="1">
    <citation type="submission" date="2024-04" db="EMBL/GenBank/DDBJ databases">
        <authorList>
            <person name="Fracassetti M."/>
        </authorList>
    </citation>
    <scope>NUCLEOTIDE SEQUENCE [LARGE SCALE GENOMIC DNA]</scope>
</reference>
<feature type="domain" description="RNase H type-1" evidence="1">
    <location>
        <begin position="121"/>
        <end position="240"/>
    </location>
</feature>
<dbReference type="GO" id="GO:0004523">
    <property type="term" value="F:RNA-DNA hybrid ribonuclease activity"/>
    <property type="evidence" value="ECO:0007669"/>
    <property type="project" value="InterPro"/>
</dbReference>
<dbReference type="InterPro" id="IPR044730">
    <property type="entry name" value="RNase_H-like_dom_plant"/>
</dbReference>
<dbReference type="InterPro" id="IPR002156">
    <property type="entry name" value="RNaseH_domain"/>
</dbReference>
<dbReference type="GO" id="GO:0003676">
    <property type="term" value="F:nucleic acid binding"/>
    <property type="evidence" value="ECO:0007669"/>
    <property type="project" value="InterPro"/>
</dbReference>
<dbReference type="PANTHER" id="PTHR47074">
    <property type="entry name" value="BNAC02G40300D PROTEIN"/>
    <property type="match status" value="1"/>
</dbReference>
<dbReference type="EMBL" id="OZ034813">
    <property type="protein sequence ID" value="CAL1357271.1"/>
    <property type="molecule type" value="Genomic_DNA"/>
</dbReference>
<accession>A0AAV2CNK0</accession>
<organism evidence="2 3">
    <name type="scientific">Linum trigynum</name>
    <dbReference type="NCBI Taxonomy" id="586398"/>
    <lineage>
        <taxon>Eukaryota</taxon>
        <taxon>Viridiplantae</taxon>
        <taxon>Streptophyta</taxon>
        <taxon>Embryophyta</taxon>
        <taxon>Tracheophyta</taxon>
        <taxon>Spermatophyta</taxon>
        <taxon>Magnoliopsida</taxon>
        <taxon>eudicotyledons</taxon>
        <taxon>Gunneridae</taxon>
        <taxon>Pentapetalae</taxon>
        <taxon>rosids</taxon>
        <taxon>fabids</taxon>
        <taxon>Malpighiales</taxon>
        <taxon>Linaceae</taxon>
        <taxon>Linum</taxon>
    </lineage>
</organism>
<evidence type="ECO:0000313" key="3">
    <source>
        <dbReference type="Proteomes" id="UP001497516"/>
    </source>
</evidence>
<keyword evidence="3" id="KW-1185">Reference proteome</keyword>
<dbReference type="Proteomes" id="UP001497516">
    <property type="component" value="Chromosome 1"/>
</dbReference>
<dbReference type="CDD" id="cd06222">
    <property type="entry name" value="RNase_H_like"/>
    <property type="match status" value="1"/>
</dbReference>
<evidence type="ECO:0000259" key="1">
    <source>
        <dbReference type="Pfam" id="PF13456"/>
    </source>
</evidence>
<sequence length="261" mass="29731">MEHLFLDCPVARAIWDYAGLAHLGEGLPRYTFPLFLKRLLGLIHQPNDFMAVVVVLWRIWRSRNWVVFEGKQFGFSALMRQFRQQYEEWVRLPVDRAPGGVQATPTHHETVRGHGVICMWDGAVRSGSHSVGGLVLLSPEREVLLVEGVQFPGIDDPLVVELVSLREAVLWCQSFGWEDITFEGDAKIIIDKINLRDARDSRLGAVLDEIIHIFAGNPGFSVRFVGRRSNRVAHLVARKALSLFPTMSRSFDYRTWLVSRV</sequence>